<dbReference type="EMBL" id="JAVFWL010000004">
    <property type="protein sequence ID" value="KAK6749898.1"/>
    <property type="molecule type" value="Genomic_DNA"/>
</dbReference>
<protein>
    <submittedName>
        <fullName evidence="2">Uncharacterized protein</fullName>
    </submittedName>
</protein>
<organism evidence="2 3">
    <name type="scientific">Necator americanus</name>
    <name type="common">Human hookworm</name>
    <dbReference type="NCBI Taxonomy" id="51031"/>
    <lineage>
        <taxon>Eukaryota</taxon>
        <taxon>Metazoa</taxon>
        <taxon>Ecdysozoa</taxon>
        <taxon>Nematoda</taxon>
        <taxon>Chromadorea</taxon>
        <taxon>Rhabditida</taxon>
        <taxon>Rhabditina</taxon>
        <taxon>Rhabditomorpha</taxon>
        <taxon>Strongyloidea</taxon>
        <taxon>Ancylostomatidae</taxon>
        <taxon>Bunostominae</taxon>
        <taxon>Necator</taxon>
    </lineage>
</organism>
<comment type="caution">
    <text evidence="2">The sequence shown here is derived from an EMBL/GenBank/DDBJ whole genome shotgun (WGS) entry which is preliminary data.</text>
</comment>
<reference evidence="2 3" key="1">
    <citation type="submission" date="2023-08" db="EMBL/GenBank/DDBJ databases">
        <title>A Necator americanus chromosomal reference genome.</title>
        <authorList>
            <person name="Ilik V."/>
            <person name="Petrzelkova K.J."/>
            <person name="Pardy F."/>
            <person name="Fuh T."/>
            <person name="Niatou-Singa F.S."/>
            <person name="Gouil Q."/>
            <person name="Baker L."/>
            <person name="Ritchie M.E."/>
            <person name="Jex A.R."/>
            <person name="Gazzola D."/>
            <person name="Li H."/>
            <person name="Toshio Fujiwara R."/>
            <person name="Zhan B."/>
            <person name="Aroian R.V."/>
            <person name="Pafco B."/>
            <person name="Schwarz E.M."/>
        </authorList>
    </citation>
    <scope>NUCLEOTIDE SEQUENCE [LARGE SCALE GENOMIC DNA]</scope>
    <source>
        <strain evidence="2 3">Aroian</strain>
        <tissue evidence="2">Whole animal</tissue>
    </source>
</reference>
<accession>A0ABR1DI64</accession>
<keyword evidence="1" id="KW-0472">Membrane</keyword>
<keyword evidence="1" id="KW-0812">Transmembrane</keyword>
<dbReference type="Proteomes" id="UP001303046">
    <property type="component" value="Unassembled WGS sequence"/>
</dbReference>
<evidence type="ECO:0000256" key="1">
    <source>
        <dbReference type="SAM" id="Phobius"/>
    </source>
</evidence>
<keyword evidence="1" id="KW-1133">Transmembrane helix</keyword>
<gene>
    <name evidence="2" type="primary">Necator_chrIV.g15406</name>
    <name evidence="2" type="ORF">RB195_002111</name>
</gene>
<name>A0ABR1DI64_NECAM</name>
<proteinExistence type="predicted"/>
<sequence length="127" mass="14505">MGIAQQSARSTAYSPTGSVSTPRLGSIFVVALIIVSFVRQYGLAIRWKRTSAIDNDRGKNLYVTTAYSRWLAHREGPKRELILTSLEYYDLVPNAPRSCARQTWIEFPVLELEFQRPPRNCWGKGER</sequence>
<evidence type="ECO:0000313" key="3">
    <source>
        <dbReference type="Proteomes" id="UP001303046"/>
    </source>
</evidence>
<feature type="transmembrane region" description="Helical" evidence="1">
    <location>
        <begin position="24"/>
        <end position="42"/>
    </location>
</feature>
<keyword evidence="3" id="KW-1185">Reference proteome</keyword>
<evidence type="ECO:0000313" key="2">
    <source>
        <dbReference type="EMBL" id="KAK6749898.1"/>
    </source>
</evidence>